<dbReference type="Proteomes" id="UP001152759">
    <property type="component" value="Chromosome 9"/>
</dbReference>
<comment type="subcellular location">
    <subcellularLocation>
        <location evidence="1">Cell membrane</location>
        <topology evidence="1">Multi-pass membrane protein</topology>
    </subcellularLocation>
</comment>
<keyword evidence="3 8" id="KW-0812">Transmembrane</keyword>
<evidence type="ECO:0000256" key="1">
    <source>
        <dbReference type="ARBA" id="ARBA00004651"/>
    </source>
</evidence>
<feature type="transmembrane region" description="Helical" evidence="8">
    <location>
        <begin position="459"/>
        <end position="477"/>
    </location>
</feature>
<evidence type="ECO:0000256" key="8">
    <source>
        <dbReference type="SAM" id="Phobius"/>
    </source>
</evidence>
<evidence type="ECO:0000256" key="7">
    <source>
        <dbReference type="ARBA" id="ARBA00023180"/>
    </source>
</evidence>
<keyword evidence="5 8" id="KW-0472">Membrane</keyword>
<dbReference type="AlphaFoldDB" id="A0A9P0F842"/>
<keyword evidence="4 8" id="KW-1133">Transmembrane helix</keyword>
<evidence type="ECO:0000256" key="4">
    <source>
        <dbReference type="ARBA" id="ARBA00022989"/>
    </source>
</evidence>
<gene>
    <name evidence="9" type="ORF">BEMITA_LOCUS14125</name>
</gene>
<evidence type="ECO:0008006" key="11">
    <source>
        <dbReference type="Google" id="ProtNLM"/>
    </source>
</evidence>
<dbReference type="GO" id="GO:0005886">
    <property type="term" value="C:plasma membrane"/>
    <property type="evidence" value="ECO:0007669"/>
    <property type="project" value="UniProtKB-SubCell"/>
</dbReference>
<evidence type="ECO:0000256" key="6">
    <source>
        <dbReference type="ARBA" id="ARBA00023170"/>
    </source>
</evidence>
<name>A0A9P0F842_BEMTA</name>
<evidence type="ECO:0000256" key="5">
    <source>
        <dbReference type="ARBA" id="ARBA00023136"/>
    </source>
</evidence>
<keyword evidence="7" id="KW-0325">Glycoprotein</keyword>
<keyword evidence="6" id="KW-0675">Receptor</keyword>
<dbReference type="InterPro" id="IPR052192">
    <property type="entry name" value="Insect_Ionotropic_Sensory_Rcpt"/>
</dbReference>
<protein>
    <recommendedName>
        <fullName evidence="11">Ionotropic receptor</fullName>
    </recommendedName>
</protein>
<accession>A0A9P0F842</accession>
<evidence type="ECO:0000313" key="10">
    <source>
        <dbReference type="Proteomes" id="UP001152759"/>
    </source>
</evidence>
<reference evidence="9" key="1">
    <citation type="submission" date="2021-12" db="EMBL/GenBank/DDBJ databases">
        <authorList>
            <person name="King R."/>
        </authorList>
    </citation>
    <scope>NUCLEOTIDE SEQUENCE</scope>
</reference>
<dbReference type="PANTHER" id="PTHR42643">
    <property type="entry name" value="IONOTROPIC RECEPTOR 20A-RELATED"/>
    <property type="match status" value="1"/>
</dbReference>
<dbReference type="EMBL" id="OU963870">
    <property type="protein sequence ID" value="CAH0396009.1"/>
    <property type="molecule type" value="Genomic_DNA"/>
</dbReference>
<feature type="transmembrane region" description="Helical" evidence="8">
    <location>
        <begin position="392"/>
        <end position="412"/>
    </location>
</feature>
<keyword evidence="10" id="KW-1185">Reference proteome</keyword>
<sequence length="720" mass="83417">MHFALEVCKKILSTSKHPHMHVVNLNAKQPVGRFLRVLHTNAVSTTLTDYPGNLNESIGKHGSKNIFFFVQNFSDIFGVIFDSVSQEKKSEVGIIPRSDLQNSYDINHLQEKCTLRKYCIEYDLGPINIGPNGNETCDVHLYVTSKELVTGSTITDQVFNYTRRLFVNDIWNHKNYITFFISNPDNHGLSDGAMSIRSGARKDSSPIGMDQKFERTLLFSFRFFWRFFKGQRVLICTENTCFRYDPFAAKIHQYFSSKDETFFDFTYEILQTYNVRCLFHPGTDTMTEQVFWWFTWWDVLMSAIYDVMHFQNLTFTYETLPEEPSDFKEFELALKVGVDLYVSPVSSMYDTENNAVLDNTVAIDTCTVCIGTPRPGYKPQLFVPFHAFSPPVWAVLIVTIAFFLIVQYVFQYSQYTIFKGLYSETELLIFEETPIALTIFSYFMCGCPVRALLGRLFTGKIIFCVLSFAVLIIGSVFQNGMFTLLSRYVRYADIDTLDELRDSDILIQSREVATNSTLFDQHPEFADLKEKLVTNYAYYKDVLDEIVEYENTTYYGAFLALVRDLDQSMMDADRIAEVSSILEKATSAKASDAFVFSLPSFLISRKNFMYRSHMSLRAVEFHHVQECFFTYPVIFRVLKNFFFFDALNDRLLRIFETGRVDMLENEVGEYTEKYLTGEQMEDLPRVFTMRDFELAFMGLGVGLFISFFIFLGEVFNNLSN</sequence>
<feature type="transmembrane region" description="Helical" evidence="8">
    <location>
        <begin position="694"/>
        <end position="715"/>
    </location>
</feature>
<organism evidence="9 10">
    <name type="scientific">Bemisia tabaci</name>
    <name type="common">Sweetpotato whitefly</name>
    <name type="synonym">Aleurodes tabaci</name>
    <dbReference type="NCBI Taxonomy" id="7038"/>
    <lineage>
        <taxon>Eukaryota</taxon>
        <taxon>Metazoa</taxon>
        <taxon>Ecdysozoa</taxon>
        <taxon>Arthropoda</taxon>
        <taxon>Hexapoda</taxon>
        <taxon>Insecta</taxon>
        <taxon>Pterygota</taxon>
        <taxon>Neoptera</taxon>
        <taxon>Paraneoptera</taxon>
        <taxon>Hemiptera</taxon>
        <taxon>Sternorrhyncha</taxon>
        <taxon>Aleyrodoidea</taxon>
        <taxon>Aleyrodidae</taxon>
        <taxon>Aleyrodinae</taxon>
        <taxon>Bemisia</taxon>
    </lineage>
</organism>
<keyword evidence="2" id="KW-1003">Cell membrane</keyword>
<dbReference type="PANTHER" id="PTHR42643:SF38">
    <property type="entry name" value="IONOTROPIC RECEPTOR 100A"/>
    <property type="match status" value="1"/>
</dbReference>
<evidence type="ECO:0000313" key="9">
    <source>
        <dbReference type="EMBL" id="CAH0396009.1"/>
    </source>
</evidence>
<evidence type="ECO:0000256" key="2">
    <source>
        <dbReference type="ARBA" id="ARBA00022475"/>
    </source>
</evidence>
<proteinExistence type="predicted"/>
<evidence type="ECO:0000256" key="3">
    <source>
        <dbReference type="ARBA" id="ARBA00022692"/>
    </source>
</evidence>